<dbReference type="GO" id="GO:0046872">
    <property type="term" value="F:metal ion binding"/>
    <property type="evidence" value="ECO:0007669"/>
    <property type="project" value="UniProtKB-KW"/>
</dbReference>
<comment type="cofactor">
    <cofactor evidence="2">
        <name>a divalent metal cation</name>
        <dbReference type="ChEBI" id="CHEBI:60240"/>
    </cofactor>
</comment>
<evidence type="ECO:0000259" key="3">
    <source>
        <dbReference type="Pfam" id="PF12850"/>
    </source>
</evidence>
<comment type="similarity">
    <text evidence="1 2">Belongs to the metallophosphoesterase superfamily. YfcE family.</text>
</comment>
<dbReference type="InterPro" id="IPR024654">
    <property type="entry name" value="Calcineurin-like_PHP_lpxH"/>
</dbReference>
<name>A0A1I3N5C9_9FLAO</name>
<reference evidence="5" key="1">
    <citation type="submission" date="2016-10" db="EMBL/GenBank/DDBJ databases">
        <authorList>
            <person name="Varghese N."/>
            <person name="Submissions S."/>
        </authorList>
    </citation>
    <scope>NUCLEOTIDE SEQUENCE [LARGE SCALE GENOMIC DNA]</scope>
    <source>
        <strain evidence="5">DSM 22251</strain>
    </source>
</reference>
<accession>A0A1I3N5C9</accession>
<dbReference type="SUPFAM" id="SSF56300">
    <property type="entry name" value="Metallo-dependent phosphatases"/>
    <property type="match status" value="1"/>
</dbReference>
<organism evidence="4 5">
    <name type="scientific">Kaistella treverensis</name>
    <dbReference type="NCBI Taxonomy" id="631455"/>
    <lineage>
        <taxon>Bacteria</taxon>
        <taxon>Pseudomonadati</taxon>
        <taxon>Bacteroidota</taxon>
        <taxon>Flavobacteriia</taxon>
        <taxon>Flavobacteriales</taxon>
        <taxon>Weeksellaceae</taxon>
        <taxon>Chryseobacterium group</taxon>
        <taxon>Kaistella</taxon>
    </lineage>
</organism>
<evidence type="ECO:0000256" key="1">
    <source>
        <dbReference type="ARBA" id="ARBA00008950"/>
    </source>
</evidence>
<dbReference type="GO" id="GO:0016787">
    <property type="term" value="F:hydrolase activity"/>
    <property type="evidence" value="ECO:0007669"/>
    <property type="project" value="UniProtKB-UniRule"/>
</dbReference>
<feature type="domain" description="Calcineurin-like phosphoesterase" evidence="3">
    <location>
        <begin position="25"/>
        <end position="172"/>
    </location>
</feature>
<evidence type="ECO:0000313" key="5">
    <source>
        <dbReference type="Proteomes" id="UP000242560"/>
    </source>
</evidence>
<dbReference type="EC" id="3.1.4.-" evidence="2"/>
<protein>
    <recommendedName>
        <fullName evidence="2">Phosphoesterase</fullName>
        <ecNumber evidence="2">3.1.4.-</ecNumber>
    </recommendedName>
</protein>
<dbReference type="Gene3D" id="3.60.21.10">
    <property type="match status" value="1"/>
</dbReference>
<proteinExistence type="inferred from homology"/>
<dbReference type="InterPro" id="IPR000979">
    <property type="entry name" value="Phosphodiesterase_MJ0936/Vps29"/>
</dbReference>
<dbReference type="Pfam" id="PF12850">
    <property type="entry name" value="Metallophos_2"/>
    <property type="match status" value="1"/>
</dbReference>
<dbReference type="NCBIfam" id="TIGR00040">
    <property type="entry name" value="yfcE"/>
    <property type="match status" value="1"/>
</dbReference>
<evidence type="ECO:0000256" key="2">
    <source>
        <dbReference type="RuleBase" id="RU362039"/>
    </source>
</evidence>
<dbReference type="InterPro" id="IPR029052">
    <property type="entry name" value="Metallo-depent_PP-like"/>
</dbReference>
<keyword evidence="2" id="KW-0479">Metal-binding</keyword>
<evidence type="ECO:0000313" key="4">
    <source>
        <dbReference type="EMBL" id="SFJ04275.1"/>
    </source>
</evidence>
<sequence>MKVFFDFRNAFLFKNLNKKEEIYRMKILLLSDSHSYIDDRILDYAKNADEIWHCGDFGNLEVIEKLEKTKPLRGVYGNIDGTEIRKIFPEVSRFTVENVEVLMIHIGGYPGKYTTLAKAEIEIKKPQLLISGHSHILKAIYDQKNKLLHLNPGAMGKVGWHQMRTMMRFEINGDQIENLEIIELGKK</sequence>
<gene>
    <name evidence="4" type="ORF">SAMN05421638_1987</name>
</gene>
<dbReference type="AlphaFoldDB" id="A0A1I3N5C9"/>
<keyword evidence="5" id="KW-1185">Reference proteome</keyword>
<dbReference type="Proteomes" id="UP000242560">
    <property type="component" value="Unassembled WGS sequence"/>
</dbReference>
<dbReference type="EMBL" id="FORQ01000003">
    <property type="protein sequence ID" value="SFJ04275.1"/>
    <property type="molecule type" value="Genomic_DNA"/>
</dbReference>